<proteinExistence type="inferred from homology"/>
<dbReference type="GO" id="GO:1990481">
    <property type="term" value="P:mRNA pseudouridine synthesis"/>
    <property type="evidence" value="ECO:0007669"/>
    <property type="project" value="TreeGrafter"/>
</dbReference>
<dbReference type="CDD" id="cd02573">
    <property type="entry name" value="PseudoU_synth_EcTruB"/>
    <property type="match status" value="1"/>
</dbReference>
<dbReference type="GO" id="GO:0003723">
    <property type="term" value="F:RNA binding"/>
    <property type="evidence" value="ECO:0007669"/>
    <property type="project" value="InterPro"/>
</dbReference>
<keyword evidence="8" id="KW-1185">Reference proteome</keyword>
<name>A0A8H2M8S1_9FIRM</name>
<organism evidence="7 8">
    <name type="scientific">Urinicoccus massiliensis</name>
    <dbReference type="NCBI Taxonomy" id="1723382"/>
    <lineage>
        <taxon>Bacteria</taxon>
        <taxon>Bacillati</taxon>
        <taxon>Bacillota</taxon>
        <taxon>Tissierellia</taxon>
        <taxon>Tissierellales</taxon>
        <taxon>Peptoniphilaceae</taxon>
        <taxon>Urinicoccus</taxon>
    </lineage>
</organism>
<dbReference type="Proteomes" id="UP000377798">
    <property type="component" value="Unassembled WGS sequence"/>
</dbReference>
<evidence type="ECO:0000256" key="5">
    <source>
        <dbReference type="HAMAP-Rule" id="MF_01080"/>
    </source>
</evidence>
<dbReference type="GO" id="GO:0031119">
    <property type="term" value="P:tRNA pseudouridine synthesis"/>
    <property type="evidence" value="ECO:0007669"/>
    <property type="project" value="UniProtKB-UniRule"/>
</dbReference>
<accession>A0A8H2M8S1</accession>
<evidence type="ECO:0000256" key="2">
    <source>
        <dbReference type="ARBA" id="ARBA00005642"/>
    </source>
</evidence>
<comment type="similarity">
    <text evidence="2 5">Belongs to the pseudouridine synthase TruB family. Type 1 subfamily.</text>
</comment>
<evidence type="ECO:0000259" key="6">
    <source>
        <dbReference type="Pfam" id="PF01509"/>
    </source>
</evidence>
<dbReference type="NCBIfam" id="TIGR00431">
    <property type="entry name" value="TruB"/>
    <property type="match status" value="1"/>
</dbReference>
<dbReference type="EMBL" id="CAACYI010000001">
    <property type="protein sequence ID" value="VFB16380.1"/>
    <property type="molecule type" value="Genomic_DNA"/>
</dbReference>
<comment type="catalytic activity">
    <reaction evidence="1 5">
        <text>uridine(55) in tRNA = pseudouridine(55) in tRNA</text>
        <dbReference type="Rhea" id="RHEA:42532"/>
        <dbReference type="Rhea" id="RHEA-COMP:10101"/>
        <dbReference type="Rhea" id="RHEA-COMP:10102"/>
        <dbReference type="ChEBI" id="CHEBI:65314"/>
        <dbReference type="ChEBI" id="CHEBI:65315"/>
        <dbReference type="EC" id="5.4.99.25"/>
    </reaction>
</comment>
<dbReference type="InterPro" id="IPR002501">
    <property type="entry name" value="PsdUridine_synth_N"/>
</dbReference>
<feature type="domain" description="Pseudouridine synthase II N-terminal" evidence="6">
    <location>
        <begin position="26"/>
        <end position="174"/>
    </location>
</feature>
<evidence type="ECO:0000256" key="3">
    <source>
        <dbReference type="ARBA" id="ARBA00022694"/>
    </source>
</evidence>
<dbReference type="PANTHER" id="PTHR13767">
    <property type="entry name" value="TRNA-PSEUDOURIDINE SYNTHASE"/>
    <property type="match status" value="1"/>
</dbReference>
<keyword evidence="3 5" id="KW-0819">tRNA processing</keyword>
<dbReference type="InterPro" id="IPR014780">
    <property type="entry name" value="tRNA_psdUridine_synth_TruB"/>
</dbReference>
<protein>
    <recommendedName>
        <fullName evidence="5">tRNA pseudouridine synthase B</fullName>
        <ecNumber evidence="5">5.4.99.25</ecNumber>
    </recommendedName>
    <alternativeName>
        <fullName evidence="5">tRNA pseudouridine(55) synthase</fullName>
        <shortName evidence="5">Psi55 synthase</shortName>
    </alternativeName>
    <alternativeName>
        <fullName evidence="5">tRNA pseudouridylate synthase</fullName>
    </alternativeName>
    <alternativeName>
        <fullName evidence="5">tRNA-uridine isomerase</fullName>
    </alternativeName>
</protein>
<keyword evidence="4 5" id="KW-0413">Isomerase</keyword>
<comment type="function">
    <text evidence="5">Responsible for synthesis of pseudouridine from uracil-55 in the psi GC loop of transfer RNAs.</text>
</comment>
<evidence type="ECO:0000256" key="1">
    <source>
        <dbReference type="ARBA" id="ARBA00000385"/>
    </source>
</evidence>
<dbReference type="RefSeq" id="WP_165478615.1">
    <property type="nucleotide sequence ID" value="NZ_CAACYI010000001.1"/>
</dbReference>
<sequence>MKLMQGILLINKDKGFTSHDVVALCRKHLGLKKIGHTGTLDPMARGVLPILVGKATKISNYLMGQDKVYEGTMQFGYRTDTLDADGEILEVSPNKIFTEKDLLEAMKLFTGKIDQVPPMYSAIKIKGKKLYEYARQGQEVERKTRQVEIYSFDLLDLSGDQISFRVSCSSGTYIRSLVDDLARELKSLATLVDLNRVQVGNFSLDQCHSILDLKEGKLSAGDLIPMDQGLDLQKIEVQEDYFNALMFGQSVPCSQSLDKEFKVYCKNQFVGIGISPYPGFIRINKCLLEV</sequence>
<gene>
    <name evidence="5 7" type="primary">truB</name>
    <name evidence="7" type="ORF">NCTC13150_00902</name>
</gene>
<feature type="active site" description="Nucleophile" evidence="5">
    <location>
        <position position="41"/>
    </location>
</feature>
<dbReference type="InterPro" id="IPR020103">
    <property type="entry name" value="PsdUridine_synth_cat_dom_sf"/>
</dbReference>
<dbReference type="GO" id="GO:0160148">
    <property type="term" value="F:tRNA pseudouridine(55) synthase activity"/>
    <property type="evidence" value="ECO:0007669"/>
    <property type="project" value="UniProtKB-EC"/>
</dbReference>
<dbReference type="Pfam" id="PF01509">
    <property type="entry name" value="TruB_N"/>
    <property type="match status" value="1"/>
</dbReference>
<dbReference type="SUPFAM" id="SSF55120">
    <property type="entry name" value="Pseudouridine synthase"/>
    <property type="match status" value="1"/>
</dbReference>
<evidence type="ECO:0000313" key="8">
    <source>
        <dbReference type="Proteomes" id="UP000377798"/>
    </source>
</evidence>
<evidence type="ECO:0000256" key="4">
    <source>
        <dbReference type="ARBA" id="ARBA00023235"/>
    </source>
</evidence>
<comment type="caution">
    <text evidence="7">The sequence shown here is derived from an EMBL/GenBank/DDBJ whole genome shotgun (WGS) entry which is preliminary data.</text>
</comment>
<dbReference type="HAMAP" id="MF_01080">
    <property type="entry name" value="TruB_bact"/>
    <property type="match status" value="1"/>
</dbReference>
<dbReference type="Gene3D" id="3.30.2350.10">
    <property type="entry name" value="Pseudouridine synthase"/>
    <property type="match status" value="1"/>
</dbReference>
<reference evidence="7 8" key="1">
    <citation type="submission" date="2019-02" db="EMBL/GenBank/DDBJ databases">
        <authorList>
            <consortium name="Pathogen Informatics"/>
        </authorList>
    </citation>
    <scope>NUCLEOTIDE SEQUENCE [LARGE SCALE GENOMIC DNA]</scope>
    <source>
        <strain evidence="7 8">3012STDY7089603</strain>
    </source>
</reference>
<evidence type="ECO:0000313" key="7">
    <source>
        <dbReference type="EMBL" id="VFB16380.1"/>
    </source>
</evidence>
<dbReference type="EC" id="5.4.99.25" evidence="5"/>
<dbReference type="AlphaFoldDB" id="A0A8H2M8S1"/>
<dbReference type="PANTHER" id="PTHR13767:SF2">
    <property type="entry name" value="PSEUDOURIDYLATE SYNTHASE TRUB1"/>
    <property type="match status" value="1"/>
</dbReference>